<dbReference type="Gene3D" id="3.40.50.670">
    <property type="match status" value="1"/>
</dbReference>
<dbReference type="InterPro" id="IPR034160">
    <property type="entry name" value="TOPRIM_GyrB"/>
</dbReference>
<dbReference type="PANTHER" id="PTHR45866">
    <property type="entry name" value="DNA GYRASE/TOPOISOMERASE SUBUNIT B"/>
    <property type="match status" value="1"/>
</dbReference>
<dbReference type="PROSITE" id="PS50880">
    <property type="entry name" value="TOPRIM"/>
    <property type="match status" value="1"/>
</dbReference>
<dbReference type="InterPro" id="IPR003594">
    <property type="entry name" value="HATPase_dom"/>
</dbReference>
<dbReference type="InterPro" id="IPR002288">
    <property type="entry name" value="DNA_gyrase_B_C"/>
</dbReference>
<organism evidence="12 13">
    <name type="scientific">Flagellimonas iocasae</name>
    <dbReference type="NCBI Taxonomy" id="2055905"/>
    <lineage>
        <taxon>Bacteria</taxon>
        <taxon>Pseudomonadati</taxon>
        <taxon>Bacteroidota</taxon>
        <taxon>Flavobacteriia</taxon>
        <taxon>Flavobacteriales</taxon>
        <taxon>Flavobacteriaceae</taxon>
        <taxon>Flagellimonas</taxon>
    </lineage>
</organism>
<dbReference type="InterPro" id="IPR001241">
    <property type="entry name" value="Topo_IIA"/>
</dbReference>
<feature type="binding site" evidence="10">
    <location>
        <position position="512"/>
    </location>
    <ligand>
        <name>Mg(2+)</name>
        <dbReference type="ChEBI" id="CHEBI:18420"/>
        <label>1</label>
        <note>catalytic</note>
    </ligand>
</feature>
<comment type="catalytic activity">
    <reaction evidence="1 10">
        <text>ATP-dependent breakage, passage and rejoining of double-stranded DNA.</text>
        <dbReference type="EC" id="5.6.2.2"/>
    </reaction>
</comment>
<dbReference type="CDD" id="cd16928">
    <property type="entry name" value="HATPase_GyrB-like"/>
    <property type="match status" value="1"/>
</dbReference>
<evidence type="ECO:0000256" key="4">
    <source>
        <dbReference type="ARBA" id="ARBA00022741"/>
    </source>
</evidence>
<dbReference type="NCBIfam" id="NF011501">
    <property type="entry name" value="PRK14939.1"/>
    <property type="match status" value="1"/>
</dbReference>
<dbReference type="Proteomes" id="UP001597342">
    <property type="component" value="Unassembled WGS sequence"/>
</dbReference>
<keyword evidence="5 10" id="KW-0067">ATP-binding</keyword>
<comment type="function">
    <text evidence="10">A type II topoisomerase that negatively supercoils closed circular double-stranded (ds) DNA in an ATP-dependent manner to modulate DNA topology and maintain chromosomes in an underwound state. Negative supercoiling favors strand separation, and DNA replication, transcription, recombination and repair, all of which involve strand separation. Also able to catalyze the interconversion of other topological isomers of dsDNA rings, including catenanes and knotted rings. Type II topoisomerases break and join 2 DNA strands simultaneously in an ATP-dependent manner.</text>
</comment>
<dbReference type="InterPro" id="IPR000565">
    <property type="entry name" value="Topo_IIA_B"/>
</dbReference>
<evidence type="ECO:0000313" key="12">
    <source>
        <dbReference type="EMBL" id="MFD2101380.1"/>
    </source>
</evidence>
<protein>
    <recommendedName>
        <fullName evidence="10">DNA gyrase subunit B</fullName>
        <ecNumber evidence="10">5.6.2.2</ecNumber>
    </recommendedName>
</protein>
<sequence length="646" mass="72114">MSEEANKKMYSADSIQALEGMEHVRMRPSMYIGDVGVRGLHHLVYEVVDNSIDEAMGGHCDSIEVIINEDNSITTKDNGRGIPVDLHKKEGVSALEVVMTKIGAGGKFDKDSYKVSGGLHGVGVSVVNALSVHLKATVYRDGKIWEQEYERGKTLYPVKSVGESKETGTIVTFMPDDTIFTQTTEYSYETLSNRMRELSYLNKGVTITLTDKRNKDEKGEFISETFHSEEGLKEFIKFLDGNREPLTQSVIAMEGEKNGIPVEVAMVYNTGYTENLHSYVNNINTHEGGTHLSGFRRGLTTTLKKYADNSGMLDKLKFEISGDDFREGLTAIVSVKVAEPQFEGQTKTKLGNREVTSAVSQAVSEMLTDYLEEHPEDAKLIVEKVKLAAQARHAAAKAREMVQRKNPMSVGGLPGKLSDCSEQDPTKCEVFLVEGDSAGGTAKQGRDRNFQAILPLRGKILNVEKAMQHKVFENEEIKNIYTALGVTIGTEEDSKALNLDKLRYHKVVIMCDADVDGSHIETLILTFFFRYMRELIEGGHVYIATPPLYLVKKGAKRRYAWNDKERDAIIAEMSGGASIQRYKGLGEMNAEQLWDTTMNPEFRTLRQVSIDNATESDRIFSMLMGDEVPPRREFIEKNAVYANIDV</sequence>
<dbReference type="NCBIfam" id="TIGR01059">
    <property type="entry name" value="gyrB"/>
    <property type="match status" value="1"/>
</dbReference>
<feature type="domain" description="Toprim" evidence="11">
    <location>
        <begin position="428"/>
        <end position="547"/>
    </location>
</feature>
<dbReference type="InterPro" id="IPR020568">
    <property type="entry name" value="Ribosomal_Su5_D2-typ_SF"/>
</dbReference>
<feature type="site" description="Interaction with DNA" evidence="10">
    <location>
        <position position="459"/>
    </location>
</feature>
<dbReference type="Pfam" id="PF00986">
    <property type="entry name" value="DNA_gyraseB_C"/>
    <property type="match status" value="1"/>
</dbReference>
<keyword evidence="10" id="KW-0963">Cytoplasm</keyword>
<keyword evidence="3 10" id="KW-0479">Metal-binding</keyword>
<evidence type="ECO:0000259" key="11">
    <source>
        <dbReference type="PROSITE" id="PS50880"/>
    </source>
</evidence>
<comment type="caution">
    <text evidence="12">The sequence shown here is derived from an EMBL/GenBank/DDBJ whole genome shotgun (WGS) entry which is preliminary data.</text>
</comment>
<dbReference type="GO" id="GO:0003918">
    <property type="term" value="F:DNA topoisomerase type II (double strand cut, ATP-hydrolyzing) activity"/>
    <property type="evidence" value="ECO:0007669"/>
    <property type="project" value="UniProtKB-EC"/>
</dbReference>
<accession>A0ABW4Y2M1</accession>
<dbReference type="CDD" id="cd00822">
    <property type="entry name" value="TopoII_Trans_DNA_gyrase"/>
    <property type="match status" value="1"/>
</dbReference>
<dbReference type="RefSeq" id="WP_379831959.1">
    <property type="nucleotide sequence ID" value="NZ_JBHUHU010000005.1"/>
</dbReference>
<dbReference type="Gene3D" id="3.30.230.10">
    <property type="match status" value="1"/>
</dbReference>
<dbReference type="EMBL" id="JBHUHU010000005">
    <property type="protein sequence ID" value="MFD2101380.1"/>
    <property type="molecule type" value="Genomic_DNA"/>
</dbReference>
<dbReference type="SUPFAM" id="SSF56719">
    <property type="entry name" value="Type II DNA topoisomerase"/>
    <property type="match status" value="1"/>
</dbReference>
<dbReference type="Gene3D" id="3.30.565.10">
    <property type="entry name" value="Histidine kinase-like ATPase, C-terminal domain"/>
    <property type="match status" value="1"/>
</dbReference>
<dbReference type="InterPro" id="IPR036890">
    <property type="entry name" value="HATPase_C_sf"/>
</dbReference>
<comment type="miscellaneous">
    <text evidence="10">Few gyrases are as efficient as E.coli at forming negative supercoils. Not all organisms have 2 type II topoisomerases; in organisms with a single type II topoisomerase this enzyme also has to decatenate newly replicated chromosomes.</text>
</comment>
<evidence type="ECO:0000256" key="9">
    <source>
        <dbReference type="ARBA" id="ARBA00023235"/>
    </source>
</evidence>
<evidence type="ECO:0000313" key="13">
    <source>
        <dbReference type="Proteomes" id="UP001597342"/>
    </source>
</evidence>
<evidence type="ECO:0000256" key="7">
    <source>
        <dbReference type="ARBA" id="ARBA00023029"/>
    </source>
</evidence>
<evidence type="ECO:0000256" key="5">
    <source>
        <dbReference type="ARBA" id="ARBA00022840"/>
    </source>
</evidence>
<dbReference type="InterPro" id="IPR014721">
    <property type="entry name" value="Ribsml_uS5_D2-typ_fold_subgr"/>
</dbReference>
<keyword evidence="4 10" id="KW-0547">Nucleotide-binding</keyword>
<feature type="binding site" evidence="10">
    <location>
        <position position="434"/>
    </location>
    <ligand>
        <name>Mg(2+)</name>
        <dbReference type="ChEBI" id="CHEBI:18420"/>
        <label>1</label>
        <note>catalytic</note>
    </ligand>
</feature>
<evidence type="ECO:0000256" key="10">
    <source>
        <dbReference type="HAMAP-Rule" id="MF_01898"/>
    </source>
</evidence>
<dbReference type="HAMAP" id="MF_01898">
    <property type="entry name" value="GyrB"/>
    <property type="match status" value="1"/>
</dbReference>
<comment type="cofactor">
    <cofactor evidence="10">
        <name>Mg(2+)</name>
        <dbReference type="ChEBI" id="CHEBI:18420"/>
    </cofactor>
    <cofactor evidence="10">
        <name>Mn(2+)</name>
        <dbReference type="ChEBI" id="CHEBI:29035"/>
    </cofactor>
    <cofactor evidence="10">
        <name>Ca(2+)</name>
        <dbReference type="ChEBI" id="CHEBI:29108"/>
    </cofactor>
    <text evidence="10">Binds two Mg(2+) per subunit. The magnesium ions form salt bridges with both the protein and the DNA. Can also accept other divalent metal cations, such as Mn(2+) or Ca(2+).</text>
</comment>
<name>A0ABW4Y2M1_9FLAO</name>
<keyword evidence="13" id="KW-1185">Reference proteome</keyword>
<dbReference type="PROSITE" id="PS00177">
    <property type="entry name" value="TOPOISOMERASE_II"/>
    <property type="match status" value="1"/>
</dbReference>
<keyword evidence="6 10" id="KW-0460">Magnesium</keyword>
<comment type="similarity">
    <text evidence="2 10">Belongs to the type II topoisomerase GyrB family.</text>
</comment>
<keyword evidence="7 10" id="KW-0799">Topoisomerase</keyword>
<dbReference type="PANTHER" id="PTHR45866:SF1">
    <property type="entry name" value="DNA GYRASE SUBUNIT B, MITOCHONDRIAL"/>
    <property type="match status" value="1"/>
</dbReference>
<dbReference type="NCBIfam" id="NF004189">
    <property type="entry name" value="PRK05644.1"/>
    <property type="match status" value="1"/>
</dbReference>
<evidence type="ECO:0000256" key="2">
    <source>
        <dbReference type="ARBA" id="ARBA00010708"/>
    </source>
</evidence>
<comment type="subunit">
    <text evidence="10">Heterotetramer, composed of two GyrA and two GyrB chains. In the heterotetramer, GyrA contains the active site tyrosine that forms a transient covalent intermediate with DNA, while GyrB binds cofactors and catalyzes ATP hydrolysis.</text>
</comment>
<dbReference type="InterPro" id="IPR013506">
    <property type="entry name" value="Topo_IIA_bsu_dom2"/>
</dbReference>
<evidence type="ECO:0000256" key="8">
    <source>
        <dbReference type="ARBA" id="ARBA00023125"/>
    </source>
</evidence>
<dbReference type="Pfam" id="PF01751">
    <property type="entry name" value="Toprim"/>
    <property type="match status" value="1"/>
</dbReference>
<gene>
    <name evidence="10 12" type="primary">gyrB</name>
    <name evidence="12" type="ORF">ACFSJE_16445</name>
</gene>
<dbReference type="InterPro" id="IPR011557">
    <property type="entry name" value="GyrB"/>
</dbReference>
<dbReference type="InterPro" id="IPR013759">
    <property type="entry name" value="Topo_IIA_B_C"/>
</dbReference>
<keyword evidence="9 10" id="KW-0413">Isomerase</keyword>
<dbReference type="SUPFAM" id="SSF55874">
    <property type="entry name" value="ATPase domain of HSP90 chaperone/DNA topoisomerase II/histidine kinase"/>
    <property type="match status" value="1"/>
</dbReference>
<dbReference type="InterPro" id="IPR006171">
    <property type="entry name" value="TOPRIM_dom"/>
</dbReference>
<proteinExistence type="inferred from homology"/>
<evidence type="ECO:0000256" key="3">
    <source>
        <dbReference type="ARBA" id="ARBA00022723"/>
    </source>
</evidence>
<comment type="subcellular location">
    <subcellularLocation>
        <location evidence="10">Cytoplasm</location>
    </subcellularLocation>
</comment>
<keyword evidence="8" id="KW-0238">DNA-binding</keyword>
<feature type="binding site" evidence="10">
    <location>
        <position position="514"/>
    </location>
    <ligand>
        <name>Mg(2+)</name>
        <dbReference type="ChEBI" id="CHEBI:18420"/>
        <label>2</label>
    </ligand>
</feature>
<dbReference type="PRINTS" id="PR01159">
    <property type="entry name" value="DNAGYRASEB"/>
</dbReference>
<evidence type="ECO:0000256" key="6">
    <source>
        <dbReference type="ARBA" id="ARBA00022842"/>
    </source>
</evidence>
<dbReference type="EC" id="5.6.2.2" evidence="10"/>
<evidence type="ECO:0000256" key="1">
    <source>
        <dbReference type="ARBA" id="ARBA00000185"/>
    </source>
</evidence>
<dbReference type="InterPro" id="IPR018522">
    <property type="entry name" value="TopoIIA_CS"/>
</dbReference>
<dbReference type="InterPro" id="IPR013760">
    <property type="entry name" value="Topo_IIA-like_dom_sf"/>
</dbReference>
<dbReference type="SMART" id="SM00387">
    <property type="entry name" value="HATPase_c"/>
    <property type="match status" value="1"/>
</dbReference>
<dbReference type="Pfam" id="PF00204">
    <property type="entry name" value="DNA_gyraseB"/>
    <property type="match status" value="1"/>
</dbReference>
<dbReference type="SUPFAM" id="SSF54211">
    <property type="entry name" value="Ribosomal protein S5 domain 2-like"/>
    <property type="match status" value="1"/>
</dbReference>
<dbReference type="SMART" id="SM00433">
    <property type="entry name" value="TOP2c"/>
    <property type="match status" value="1"/>
</dbReference>
<dbReference type="CDD" id="cd03366">
    <property type="entry name" value="TOPRIM_TopoIIA_GyrB"/>
    <property type="match status" value="1"/>
</dbReference>
<dbReference type="PRINTS" id="PR00418">
    <property type="entry name" value="TPI2FAMILY"/>
</dbReference>
<feature type="site" description="Interaction with DNA" evidence="10">
    <location>
        <position position="462"/>
    </location>
</feature>
<dbReference type="Pfam" id="PF02518">
    <property type="entry name" value="HATPase_c"/>
    <property type="match status" value="1"/>
</dbReference>
<feature type="binding site" evidence="10">
    <location>
        <position position="512"/>
    </location>
    <ligand>
        <name>Mg(2+)</name>
        <dbReference type="ChEBI" id="CHEBI:18420"/>
        <label>2</label>
    </ligand>
</feature>
<reference evidence="13" key="1">
    <citation type="journal article" date="2019" name="Int. J. Syst. Evol. Microbiol.">
        <title>The Global Catalogue of Microorganisms (GCM) 10K type strain sequencing project: providing services to taxonomists for standard genome sequencing and annotation.</title>
        <authorList>
            <consortium name="The Broad Institute Genomics Platform"/>
            <consortium name="The Broad Institute Genome Sequencing Center for Infectious Disease"/>
            <person name="Wu L."/>
            <person name="Ma J."/>
        </authorList>
    </citation>
    <scope>NUCLEOTIDE SEQUENCE [LARGE SCALE GENOMIC DNA]</scope>
    <source>
        <strain evidence="13">JCM 3389</strain>
    </source>
</reference>